<evidence type="ECO:0000256" key="3">
    <source>
        <dbReference type="ARBA" id="ARBA00022448"/>
    </source>
</evidence>
<comment type="caution">
    <text evidence="9">The sequence shown here is derived from an EMBL/GenBank/DDBJ whole genome shotgun (WGS) entry which is preliminary data.</text>
</comment>
<reference evidence="9 10" key="1">
    <citation type="submission" date="2017-11" db="EMBL/GenBank/DDBJ databases">
        <title>Draft genome sequence of Rhizobiales bacterium SY3-13.</title>
        <authorList>
            <person name="Sun C."/>
        </authorList>
    </citation>
    <scope>NUCLEOTIDE SEQUENCE [LARGE SCALE GENOMIC DNA]</scope>
    <source>
        <strain evidence="9 10">SY3-13</strain>
    </source>
</reference>
<comment type="subcellular location">
    <subcellularLocation>
        <location evidence="1">Cell membrane</location>
        <topology evidence="1">Multi-pass membrane protein</topology>
    </subcellularLocation>
</comment>
<dbReference type="CDD" id="cd06550">
    <property type="entry name" value="TM_ABC_iron-siderophores_like"/>
    <property type="match status" value="1"/>
</dbReference>
<sequence length="650" mass="66105">MRTAAVVGAAAPALLLFLWLASPLGLGDQWRLLTHGAAQGYEEFVFLYGTAPRAAMAVLCGAALGLAGSVLQQVTRNSLVSPLTIGAAAGAWLALVVGTVVAPAFAAANGLWFTMGGAVIATLIVLGIAGREGIQGLPVVLAGMAMNILLGAVAVVVVLLNEERVRNLFIWGSGDLTQTDWGWATWLAPQLVAAAIVLALSLRPLGLLRAGTATAGALGLRVAPMLALLFLVALWLTASTVTAVGVIGFIGLLAPNLARLTGAGTPASELFKSAVLGALLLLLTDGVVLQVSNWTSDIVPSGAGAALIGVPVLIWLGLRRHRAADHARFEIPRGGRLALQPLLLALCVLIAVAALASLSLGPIAGGWNLAWPSETILSLRWPRTLAAAAAGAGMALSGVILQRLLRNPLASPDIVGISAGATLALVASVLVTGRSIYESSLPTAMGGALLVLILLLALSHRHRQAPAVVALVGVSLAALLDALLQFVLAKGGAETYMVVGWLAGSTFRVTAEGAIGLAIGIAALAATALTLRRWLVLLSAGPDTAASLGLSVAPSRALLLILACVAAALVTAVVGPIAFVGLLAPHIASMLGQRRAADQLATALALGALILLLSDWIGRNALYPLQLPAGALAAIVGGTYFVGLLLFRRR</sequence>
<feature type="transmembrane region" description="Helical" evidence="8">
    <location>
        <begin position="298"/>
        <end position="318"/>
    </location>
</feature>
<evidence type="ECO:0000313" key="10">
    <source>
        <dbReference type="Proteomes" id="UP000229498"/>
    </source>
</evidence>
<dbReference type="OrthoDB" id="9811975at2"/>
<name>A0A2M9G592_9PROT</name>
<evidence type="ECO:0000256" key="7">
    <source>
        <dbReference type="ARBA" id="ARBA00023136"/>
    </source>
</evidence>
<feature type="transmembrane region" description="Helical" evidence="8">
    <location>
        <begin position="241"/>
        <end position="258"/>
    </location>
</feature>
<dbReference type="PANTHER" id="PTHR30472:SF37">
    <property type="entry name" value="FE(3+) DICITRATE TRANSPORT SYSTEM PERMEASE PROTEIN FECD-RELATED"/>
    <property type="match status" value="1"/>
</dbReference>
<evidence type="ECO:0000256" key="8">
    <source>
        <dbReference type="SAM" id="Phobius"/>
    </source>
</evidence>
<evidence type="ECO:0000256" key="5">
    <source>
        <dbReference type="ARBA" id="ARBA00022692"/>
    </source>
</evidence>
<feature type="transmembrane region" description="Helical" evidence="8">
    <location>
        <begin position="137"/>
        <end position="161"/>
    </location>
</feature>
<protein>
    <submittedName>
        <fullName evidence="9">Fe(3+)-hydroxamate ABC transporter permease FhuB</fullName>
    </submittedName>
</protein>
<dbReference type="AlphaFoldDB" id="A0A2M9G592"/>
<evidence type="ECO:0000256" key="6">
    <source>
        <dbReference type="ARBA" id="ARBA00022989"/>
    </source>
</evidence>
<keyword evidence="4" id="KW-1003">Cell membrane</keyword>
<dbReference type="SUPFAM" id="SSF81345">
    <property type="entry name" value="ABC transporter involved in vitamin B12 uptake, BtuC"/>
    <property type="match status" value="2"/>
</dbReference>
<gene>
    <name evidence="9" type="ORF">CVT23_04540</name>
</gene>
<keyword evidence="3" id="KW-0813">Transport</keyword>
<dbReference type="InterPro" id="IPR000522">
    <property type="entry name" value="ABC_transptr_permease_BtuC"/>
</dbReference>
<feature type="transmembrane region" description="Helical" evidence="8">
    <location>
        <begin position="339"/>
        <end position="364"/>
    </location>
</feature>
<accession>A0A2M9G592</accession>
<dbReference type="GO" id="GO:0033214">
    <property type="term" value="P:siderophore-iron import into cell"/>
    <property type="evidence" value="ECO:0007669"/>
    <property type="project" value="TreeGrafter"/>
</dbReference>
<feature type="transmembrane region" description="Helical" evidence="8">
    <location>
        <begin position="629"/>
        <end position="647"/>
    </location>
</feature>
<feature type="transmembrane region" description="Helical" evidence="8">
    <location>
        <begin position="507"/>
        <end position="527"/>
    </location>
</feature>
<evidence type="ECO:0000313" key="9">
    <source>
        <dbReference type="EMBL" id="PJK30883.1"/>
    </source>
</evidence>
<keyword evidence="6 8" id="KW-1133">Transmembrane helix</keyword>
<feature type="transmembrane region" description="Helical" evidence="8">
    <location>
        <begin position="83"/>
        <end position="105"/>
    </location>
</feature>
<keyword evidence="5 8" id="KW-0812">Transmembrane</keyword>
<evidence type="ECO:0000256" key="2">
    <source>
        <dbReference type="ARBA" id="ARBA00007935"/>
    </source>
</evidence>
<feature type="transmembrane region" description="Helical" evidence="8">
    <location>
        <begin position="111"/>
        <end position="130"/>
    </location>
</feature>
<dbReference type="GO" id="GO:0022857">
    <property type="term" value="F:transmembrane transporter activity"/>
    <property type="evidence" value="ECO:0007669"/>
    <property type="project" value="InterPro"/>
</dbReference>
<evidence type="ECO:0000256" key="1">
    <source>
        <dbReference type="ARBA" id="ARBA00004651"/>
    </source>
</evidence>
<feature type="transmembrane region" description="Helical" evidence="8">
    <location>
        <begin position="559"/>
        <end position="584"/>
    </location>
</feature>
<feature type="transmembrane region" description="Helical" evidence="8">
    <location>
        <begin position="181"/>
        <end position="202"/>
    </location>
</feature>
<evidence type="ECO:0000256" key="4">
    <source>
        <dbReference type="ARBA" id="ARBA00022475"/>
    </source>
</evidence>
<dbReference type="InterPro" id="IPR037294">
    <property type="entry name" value="ABC_BtuC-like"/>
</dbReference>
<keyword evidence="7 8" id="KW-0472">Membrane</keyword>
<keyword evidence="10" id="KW-1185">Reference proteome</keyword>
<dbReference type="NCBIfam" id="NF007866">
    <property type="entry name" value="PRK10577.1-2"/>
    <property type="match status" value="1"/>
</dbReference>
<dbReference type="Pfam" id="PF01032">
    <property type="entry name" value="FecCD"/>
    <property type="match status" value="2"/>
</dbReference>
<feature type="transmembrane region" description="Helical" evidence="8">
    <location>
        <begin position="214"/>
        <end position="235"/>
    </location>
</feature>
<dbReference type="Gene3D" id="1.10.3470.10">
    <property type="entry name" value="ABC transporter involved in vitamin B12 uptake, BtuC"/>
    <property type="match status" value="2"/>
</dbReference>
<proteinExistence type="inferred from homology"/>
<feature type="transmembrane region" description="Helical" evidence="8">
    <location>
        <begin position="270"/>
        <end position="292"/>
    </location>
</feature>
<feature type="transmembrane region" description="Helical" evidence="8">
    <location>
        <begin position="465"/>
        <end position="487"/>
    </location>
</feature>
<feature type="transmembrane region" description="Helical" evidence="8">
    <location>
        <begin position="51"/>
        <end position="71"/>
    </location>
</feature>
<dbReference type="PANTHER" id="PTHR30472">
    <property type="entry name" value="FERRIC ENTEROBACTIN TRANSPORT SYSTEM PERMEASE PROTEIN"/>
    <property type="match status" value="1"/>
</dbReference>
<feature type="transmembrane region" description="Helical" evidence="8">
    <location>
        <begin position="414"/>
        <end position="433"/>
    </location>
</feature>
<dbReference type="Proteomes" id="UP000229498">
    <property type="component" value="Unassembled WGS sequence"/>
</dbReference>
<feature type="transmembrane region" description="Helical" evidence="8">
    <location>
        <begin position="439"/>
        <end position="458"/>
    </location>
</feature>
<dbReference type="EMBL" id="PHIG01000013">
    <property type="protein sequence ID" value="PJK30883.1"/>
    <property type="molecule type" value="Genomic_DNA"/>
</dbReference>
<dbReference type="GO" id="GO:0005886">
    <property type="term" value="C:plasma membrane"/>
    <property type="evidence" value="ECO:0007669"/>
    <property type="project" value="UniProtKB-SubCell"/>
</dbReference>
<organism evidence="9 10">
    <name type="scientific">Minwuia thermotolerans</name>
    <dbReference type="NCBI Taxonomy" id="2056226"/>
    <lineage>
        <taxon>Bacteria</taxon>
        <taxon>Pseudomonadati</taxon>
        <taxon>Pseudomonadota</taxon>
        <taxon>Alphaproteobacteria</taxon>
        <taxon>Minwuiales</taxon>
        <taxon>Minwuiaceae</taxon>
        <taxon>Minwuia</taxon>
    </lineage>
</organism>
<comment type="similarity">
    <text evidence="2">Belongs to the binding-protein-dependent transport system permease family. FecCD subfamily.</text>
</comment>
<feature type="transmembrane region" description="Helical" evidence="8">
    <location>
        <begin position="384"/>
        <end position="402"/>
    </location>
</feature>